<comment type="caution">
    <text evidence="2">The sequence shown here is derived from an EMBL/GenBank/DDBJ whole genome shotgun (WGS) entry which is preliminary data.</text>
</comment>
<feature type="compositionally biased region" description="Basic residues" evidence="1">
    <location>
        <begin position="213"/>
        <end position="224"/>
    </location>
</feature>
<evidence type="ECO:0000256" key="1">
    <source>
        <dbReference type="SAM" id="MobiDB-lite"/>
    </source>
</evidence>
<accession>A0ABS1YL38</accession>
<keyword evidence="3" id="KW-1185">Reference proteome</keyword>
<evidence type="ECO:0000313" key="3">
    <source>
        <dbReference type="Proteomes" id="UP000622245"/>
    </source>
</evidence>
<protein>
    <submittedName>
        <fullName evidence="2">Uncharacterized protein</fullName>
    </submittedName>
</protein>
<feature type="compositionally biased region" description="Acidic residues" evidence="1">
    <location>
        <begin position="178"/>
        <end position="191"/>
    </location>
</feature>
<reference evidence="2 3" key="1">
    <citation type="submission" date="2021-01" db="EMBL/GenBank/DDBJ databases">
        <title>Draft genome sequence of Micromonospora sp. strain STR1s_6.</title>
        <authorList>
            <person name="Karlyshev A."/>
            <person name="Jawad R."/>
        </authorList>
    </citation>
    <scope>NUCLEOTIDE SEQUENCE [LARGE SCALE GENOMIC DNA]</scope>
    <source>
        <strain evidence="2 3">STR1S-6</strain>
    </source>
</reference>
<feature type="compositionally biased region" description="Basic and acidic residues" evidence="1">
    <location>
        <begin position="75"/>
        <end position="84"/>
    </location>
</feature>
<name>A0ABS1YL38_9ACTN</name>
<dbReference type="RefSeq" id="WP_203150447.1">
    <property type="nucleotide sequence ID" value="NZ_JAEVHL010000140.1"/>
</dbReference>
<feature type="compositionally biased region" description="Low complexity" evidence="1">
    <location>
        <begin position="107"/>
        <end position="147"/>
    </location>
</feature>
<dbReference type="EMBL" id="JAEVHL010000140">
    <property type="protein sequence ID" value="MBM0278052.1"/>
    <property type="molecule type" value="Genomic_DNA"/>
</dbReference>
<feature type="region of interest" description="Disordered" evidence="1">
    <location>
        <begin position="1"/>
        <end position="224"/>
    </location>
</feature>
<feature type="compositionally biased region" description="Basic and acidic residues" evidence="1">
    <location>
        <begin position="202"/>
        <end position="212"/>
    </location>
</feature>
<sequence>MFGVTAASDPDAARWTPTPTVRPNASAWTVPSQASQPGATTPEAPDEPAEQLPRPRHRAPLPDLSRAGTWNAFDTSRRERRDAQDSAPASTGETATPVDQPTGSPVPASAPTSTDDPTSTGTGTGDPTSTDDPASTDATAATPADATVAEQPSRRGRLGGLFRRNRSRGDEASSPTSDETEPLATQDEEFVDWVAGLSKPVWDNEPKQENGRRSLRTSGRHHRD</sequence>
<evidence type="ECO:0000313" key="2">
    <source>
        <dbReference type="EMBL" id="MBM0278052.1"/>
    </source>
</evidence>
<feature type="compositionally biased region" description="Polar residues" evidence="1">
    <location>
        <begin position="17"/>
        <end position="39"/>
    </location>
</feature>
<feature type="compositionally biased region" description="Polar residues" evidence="1">
    <location>
        <begin position="87"/>
        <end position="103"/>
    </location>
</feature>
<proteinExistence type="predicted"/>
<dbReference type="Proteomes" id="UP000622245">
    <property type="component" value="Unassembled WGS sequence"/>
</dbReference>
<gene>
    <name evidence="2" type="ORF">JM949_23170</name>
</gene>
<organism evidence="2 3">
    <name type="scientific">Micromonospora tarensis</name>
    <dbReference type="NCBI Taxonomy" id="2806100"/>
    <lineage>
        <taxon>Bacteria</taxon>
        <taxon>Bacillati</taxon>
        <taxon>Actinomycetota</taxon>
        <taxon>Actinomycetes</taxon>
        <taxon>Micromonosporales</taxon>
        <taxon>Micromonosporaceae</taxon>
        <taxon>Micromonospora</taxon>
    </lineage>
</organism>